<dbReference type="OrthoDB" id="9794148at2"/>
<dbReference type="InterPro" id="IPR010930">
    <property type="entry name" value="Flg_bb/hook_C_dom"/>
</dbReference>
<dbReference type="PANTHER" id="PTHR30435:SF2">
    <property type="entry name" value="FLAGELLAR BASAL-BODY ROD PROTEIN FLGC"/>
    <property type="match status" value="1"/>
</dbReference>
<proteinExistence type="inferred from homology"/>
<name>A0A2K9LQ56_9GAMM</name>
<comment type="subunit">
    <text evidence="5 6">The basal body constitutes a major portion of the flagellar organelle and consists of four rings (L,P,S, and M) mounted on a central rod. The rod consists of about 26 subunits of FlgG in the distal portion, and FlgB, FlgC and FlgF are thought to build up the proximal portion of the rod with about 6 subunits each.</text>
</comment>
<feature type="domain" description="Flagellar basal body rod protein N-terminal" evidence="7">
    <location>
        <begin position="9"/>
        <end position="34"/>
    </location>
</feature>
<evidence type="ECO:0000259" key="7">
    <source>
        <dbReference type="Pfam" id="PF00460"/>
    </source>
</evidence>
<dbReference type="EMBL" id="CP022684">
    <property type="protein sequence ID" value="AUM12964.1"/>
    <property type="molecule type" value="Genomic_DNA"/>
</dbReference>
<dbReference type="AlphaFoldDB" id="A0A2K9LQ56"/>
<keyword evidence="9" id="KW-0282">Flagellum</keyword>
<keyword evidence="10" id="KW-1185">Reference proteome</keyword>
<evidence type="ECO:0000256" key="1">
    <source>
        <dbReference type="ARBA" id="ARBA00004117"/>
    </source>
</evidence>
<evidence type="ECO:0000256" key="5">
    <source>
        <dbReference type="ARBA" id="ARBA00025933"/>
    </source>
</evidence>
<dbReference type="GO" id="GO:0030694">
    <property type="term" value="C:bacterial-type flagellum basal body, rod"/>
    <property type="evidence" value="ECO:0007669"/>
    <property type="project" value="UniProtKB-UniRule"/>
</dbReference>
<sequence>MPVDSIFTIGESGLDFQRSRIEAIAANIANASATRSTGGEVYKPVDVVATSGASDGIAFPGYRYSNLDPGALQGIERVEVVERNSEPRMVFDPNHPDADSKGYVSMPNVDPVVEMTNLMAATRAYEANIRVLNAAKAMAMKSMELGE</sequence>
<keyword evidence="4 6" id="KW-0975">Bacterial flagellum</keyword>
<protein>
    <recommendedName>
        <fullName evidence="3 6">Flagellar basal-body rod protein FlgC</fullName>
    </recommendedName>
</protein>
<evidence type="ECO:0000256" key="4">
    <source>
        <dbReference type="ARBA" id="ARBA00023143"/>
    </source>
</evidence>
<evidence type="ECO:0000313" key="9">
    <source>
        <dbReference type="EMBL" id="AUM12964.1"/>
    </source>
</evidence>
<evidence type="ECO:0000259" key="8">
    <source>
        <dbReference type="Pfam" id="PF06429"/>
    </source>
</evidence>
<dbReference type="Pfam" id="PF00460">
    <property type="entry name" value="Flg_bb_rod"/>
    <property type="match status" value="1"/>
</dbReference>
<dbReference type="InterPro" id="IPR001444">
    <property type="entry name" value="Flag_bb_rod_N"/>
</dbReference>
<dbReference type="Proteomes" id="UP000235116">
    <property type="component" value="Chromosome"/>
</dbReference>
<dbReference type="RefSeq" id="WP_101894343.1">
    <property type="nucleotide sequence ID" value="NZ_CP022684.1"/>
</dbReference>
<comment type="similarity">
    <text evidence="2">Belongs to the flagella basal body rod proteins family.</text>
</comment>
<dbReference type="PANTHER" id="PTHR30435">
    <property type="entry name" value="FLAGELLAR PROTEIN"/>
    <property type="match status" value="1"/>
</dbReference>
<evidence type="ECO:0000256" key="2">
    <source>
        <dbReference type="ARBA" id="ARBA00009677"/>
    </source>
</evidence>
<keyword evidence="9" id="KW-0966">Cell projection</keyword>
<dbReference type="KEGG" id="kak:Kalk_11240"/>
<accession>A0A2K9LQ56</accession>
<evidence type="ECO:0000256" key="3">
    <source>
        <dbReference type="ARBA" id="ARBA00017941"/>
    </source>
</evidence>
<keyword evidence="9" id="KW-0969">Cilium</keyword>
<reference evidence="10" key="1">
    <citation type="submission" date="2017-08" db="EMBL/GenBank/DDBJ databases">
        <title>Direct submision.</title>
        <authorList>
            <person name="Kim S.-J."/>
            <person name="Rhee S.-K."/>
        </authorList>
    </citation>
    <scope>NUCLEOTIDE SEQUENCE [LARGE SCALE GENOMIC DNA]</scope>
    <source>
        <strain evidence="10">GI5</strain>
    </source>
</reference>
<gene>
    <name evidence="9" type="primary">flgC</name>
    <name evidence="9" type="ORF">Kalk_11240</name>
</gene>
<dbReference type="NCBIfam" id="TIGR01395">
    <property type="entry name" value="FlgC"/>
    <property type="match status" value="1"/>
</dbReference>
<evidence type="ECO:0000256" key="6">
    <source>
        <dbReference type="RuleBase" id="RU362062"/>
    </source>
</evidence>
<dbReference type="InterPro" id="IPR006299">
    <property type="entry name" value="FlgC"/>
</dbReference>
<comment type="subcellular location">
    <subcellularLocation>
        <location evidence="1 6">Bacterial flagellum basal body</location>
    </subcellularLocation>
</comment>
<dbReference type="Pfam" id="PF06429">
    <property type="entry name" value="Flg_bbr_C"/>
    <property type="match status" value="1"/>
</dbReference>
<feature type="domain" description="Flagellar basal-body/hook protein C-terminal" evidence="8">
    <location>
        <begin position="101"/>
        <end position="143"/>
    </location>
</feature>
<dbReference type="GO" id="GO:0071978">
    <property type="term" value="P:bacterial-type flagellum-dependent swarming motility"/>
    <property type="evidence" value="ECO:0007669"/>
    <property type="project" value="TreeGrafter"/>
</dbReference>
<evidence type="ECO:0000313" key="10">
    <source>
        <dbReference type="Proteomes" id="UP000235116"/>
    </source>
</evidence>
<organism evidence="9 10">
    <name type="scientific">Ketobacter alkanivorans</name>
    <dbReference type="NCBI Taxonomy" id="1917421"/>
    <lineage>
        <taxon>Bacteria</taxon>
        <taxon>Pseudomonadati</taxon>
        <taxon>Pseudomonadota</taxon>
        <taxon>Gammaproteobacteria</taxon>
        <taxon>Pseudomonadales</taxon>
        <taxon>Ketobacteraceae</taxon>
        <taxon>Ketobacter</taxon>
    </lineage>
</organism>